<dbReference type="SUPFAM" id="SSF56235">
    <property type="entry name" value="N-terminal nucleophile aminohydrolases (Ntn hydrolases)"/>
    <property type="match status" value="1"/>
</dbReference>
<dbReference type="RefSeq" id="WP_169067303.1">
    <property type="nucleotide sequence ID" value="NZ_SPMY01000041.1"/>
</dbReference>
<name>A0ABX1TZU6_9PROT</name>
<proteinExistence type="predicted"/>
<feature type="domain" description="Glutamine amidotransferase type-2" evidence="1">
    <location>
        <begin position="34"/>
        <end position="86"/>
    </location>
</feature>
<sequence>MYNRWRSSLDRSWSQIESRKANVDNQPTEGSVSSTSLAKCRGSFSLAHYSAKDDRLYLATDAVGLRSVYYTIQGGFLIFSTALRILEDLPEVRKNLSFLGMAELGVFFVPTRRADTV</sequence>
<dbReference type="InterPro" id="IPR029055">
    <property type="entry name" value="Ntn_hydrolases_N"/>
</dbReference>
<dbReference type="InterPro" id="IPR017932">
    <property type="entry name" value="GATase_2_dom"/>
</dbReference>
<reference evidence="2 3" key="1">
    <citation type="submission" date="2019-03" db="EMBL/GenBank/DDBJ databases">
        <title>Metabolic reconstructions from genomes of highly enriched 'Candidatus Accumulibacter' and 'Candidatus Competibacter' bioreactor populations.</title>
        <authorList>
            <person name="Annavajhala M.K."/>
            <person name="Welles L."/>
            <person name="Abbas B."/>
            <person name="Sorokin D."/>
            <person name="Park H."/>
            <person name="Van Loosdrecht M."/>
            <person name="Chandran K."/>
        </authorList>
    </citation>
    <scope>NUCLEOTIDE SEQUENCE [LARGE SCALE GENOMIC DNA]</scope>
    <source>
        <strain evidence="2 3">SBR_S</strain>
    </source>
</reference>
<keyword evidence="3" id="KW-1185">Reference proteome</keyword>
<evidence type="ECO:0000259" key="1">
    <source>
        <dbReference type="Pfam" id="PF13537"/>
    </source>
</evidence>
<dbReference type="Pfam" id="PF13537">
    <property type="entry name" value="GATase_7"/>
    <property type="match status" value="1"/>
</dbReference>
<accession>A0ABX1TZU6</accession>
<dbReference type="Proteomes" id="UP000749010">
    <property type="component" value="Unassembled WGS sequence"/>
</dbReference>
<comment type="caution">
    <text evidence="2">The sequence shown here is derived from an EMBL/GenBank/DDBJ whole genome shotgun (WGS) entry which is preliminary data.</text>
</comment>
<evidence type="ECO:0000313" key="2">
    <source>
        <dbReference type="EMBL" id="NMQ28851.1"/>
    </source>
</evidence>
<evidence type="ECO:0000313" key="3">
    <source>
        <dbReference type="Proteomes" id="UP000749010"/>
    </source>
</evidence>
<gene>
    <name evidence="2" type="ORF">E4Q23_14445</name>
</gene>
<organism evidence="2 3">
    <name type="scientific">Candidatus Accumulibacter phosphatis</name>
    <dbReference type="NCBI Taxonomy" id="327160"/>
    <lineage>
        <taxon>Bacteria</taxon>
        <taxon>Pseudomonadati</taxon>
        <taxon>Pseudomonadota</taxon>
        <taxon>Betaproteobacteria</taxon>
        <taxon>Candidatus Accumulibacter</taxon>
    </lineage>
</organism>
<dbReference type="Gene3D" id="3.60.20.10">
    <property type="entry name" value="Glutamine Phosphoribosylpyrophosphate, subunit 1, domain 1"/>
    <property type="match status" value="1"/>
</dbReference>
<protein>
    <recommendedName>
        <fullName evidence="1">Glutamine amidotransferase type-2 domain-containing protein</fullName>
    </recommendedName>
</protein>
<dbReference type="EMBL" id="SPMY01000041">
    <property type="protein sequence ID" value="NMQ28851.1"/>
    <property type="molecule type" value="Genomic_DNA"/>
</dbReference>